<dbReference type="GO" id="GO:0009909">
    <property type="term" value="P:regulation of flower development"/>
    <property type="evidence" value="ECO:0007669"/>
    <property type="project" value="InterPro"/>
</dbReference>
<dbReference type="PANTHER" id="PTHR31319:SF110">
    <property type="entry name" value="CCT MOTIF FAMILY PROTEIN"/>
    <property type="match status" value="1"/>
</dbReference>
<organism evidence="5 6">
    <name type="scientific">Ananas comosus</name>
    <name type="common">Pineapple</name>
    <name type="synonym">Ananas ananas</name>
    <dbReference type="NCBI Taxonomy" id="4615"/>
    <lineage>
        <taxon>Eukaryota</taxon>
        <taxon>Viridiplantae</taxon>
        <taxon>Streptophyta</taxon>
        <taxon>Embryophyta</taxon>
        <taxon>Tracheophyta</taxon>
        <taxon>Spermatophyta</taxon>
        <taxon>Magnoliopsida</taxon>
        <taxon>Liliopsida</taxon>
        <taxon>Poales</taxon>
        <taxon>Bromeliaceae</taxon>
        <taxon>Bromelioideae</taxon>
        <taxon>Ananas</taxon>
    </lineage>
</organism>
<dbReference type="GeneID" id="109713685"/>
<dbReference type="Proteomes" id="UP000515123">
    <property type="component" value="Linkage group 8"/>
</dbReference>
<sequence>MLEDLIQPPSESLLIEDISSPIAAQILDFCDDGSGGDLFAAAAAVSDPLLRSSDDVSSSSVTTPLCCYDDDASASAAAAAAAALSPFPSLDSATLSALLSPEQHPDPEPELLPSIHFPFAGPPSYTTTTIDIHHPDQFNNQIALNDAITAAAVYSNDTMLPIQMGGPPSASALTTGFDDECFAAAMVGGYMGLEAALYPGPMATNGGVVDAQAYFTTATTSTSNGMVEEVGEYQRMMECGGMVGIYAGQDNMQRVYSSGDMQVVGGGGQHMMGGCGGSSTAALPPSSEISGLDDSTFKVGRLSVEERKEKIHRYMKKRNERNFSKKIKYACRKTLADSRPRVRGRFAKNDEFCETTRPSSHNHEFDEEEEVAVKEEEGILDSSDILAHISGVNSFKYNYTLESWI</sequence>
<evidence type="ECO:0000256" key="3">
    <source>
        <dbReference type="PROSITE-ProRule" id="PRU00357"/>
    </source>
</evidence>
<dbReference type="InterPro" id="IPR045281">
    <property type="entry name" value="CONSTANS-like"/>
</dbReference>
<keyword evidence="2 3" id="KW-0539">Nucleus</keyword>
<dbReference type="GO" id="GO:0005634">
    <property type="term" value="C:nucleus"/>
    <property type="evidence" value="ECO:0007669"/>
    <property type="project" value="UniProtKB-SubCell"/>
</dbReference>
<evidence type="ECO:0000256" key="1">
    <source>
        <dbReference type="ARBA" id="ARBA00004123"/>
    </source>
</evidence>
<reference evidence="6" key="2">
    <citation type="submission" date="2025-08" db="UniProtKB">
        <authorList>
            <consortium name="RefSeq"/>
        </authorList>
    </citation>
    <scope>IDENTIFICATION</scope>
    <source>
        <tissue evidence="6">Leaf</tissue>
    </source>
</reference>
<dbReference type="AlphaFoldDB" id="A0A6P5FJ46"/>
<dbReference type="Pfam" id="PF06203">
    <property type="entry name" value="CCT"/>
    <property type="match status" value="1"/>
</dbReference>
<dbReference type="GO" id="GO:0003700">
    <property type="term" value="F:DNA-binding transcription factor activity"/>
    <property type="evidence" value="ECO:0007669"/>
    <property type="project" value="TreeGrafter"/>
</dbReference>
<accession>A0A6P5FJ46</accession>
<comment type="subcellular location">
    <subcellularLocation>
        <location evidence="1 3">Nucleus</location>
    </subcellularLocation>
</comment>
<evidence type="ECO:0000313" key="6">
    <source>
        <dbReference type="RefSeq" id="XP_020093448.1"/>
    </source>
</evidence>
<gene>
    <name evidence="6" type="primary">LOC109713685</name>
</gene>
<dbReference type="InterPro" id="IPR010402">
    <property type="entry name" value="CCT_domain"/>
</dbReference>
<protein>
    <submittedName>
        <fullName evidence="6">Uncharacterized protein LOC109713685</fullName>
    </submittedName>
</protein>
<feature type="domain" description="CCT" evidence="4">
    <location>
        <begin position="307"/>
        <end position="349"/>
    </location>
</feature>
<evidence type="ECO:0000256" key="2">
    <source>
        <dbReference type="ARBA" id="ARBA00023242"/>
    </source>
</evidence>
<dbReference type="PROSITE" id="PS51017">
    <property type="entry name" value="CCT"/>
    <property type="match status" value="1"/>
</dbReference>
<dbReference type="PANTHER" id="PTHR31319">
    <property type="entry name" value="ZINC FINGER PROTEIN CONSTANS-LIKE 4"/>
    <property type="match status" value="1"/>
</dbReference>
<keyword evidence="5" id="KW-1185">Reference proteome</keyword>
<reference evidence="5" key="1">
    <citation type="journal article" date="2015" name="Nat. Genet.">
        <title>The pineapple genome and the evolution of CAM photosynthesis.</title>
        <authorList>
            <person name="Ming R."/>
            <person name="VanBuren R."/>
            <person name="Wai C.M."/>
            <person name="Tang H."/>
            <person name="Schatz M.C."/>
            <person name="Bowers J.E."/>
            <person name="Lyons E."/>
            <person name="Wang M.L."/>
            <person name="Chen J."/>
            <person name="Biggers E."/>
            <person name="Zhang J."/>
            <person name="Huang L."/>
            <person name="Zhang L."/>
            <person name="Miao W."/>
            <person name="Zhang J."/>
            <person name="Ye Z."/>
            <person name="Miao C."/>
            <person name="Lin Z."/>
            <person name="Wang H."/>
            <person name="Zhou H."/>
            <person name="Yim W.C."/>
            <person name="Priest H.D."/>
            <person name="Zheng C."/>
            <person name="Woodhouse M."/>
            <person name="Edger P.P."/>
            <person name="Guyot R."/>
            <person name="Guo H.B."/>
            <person name="Guo H."/>
            <person name="Zheng G."/>
            <person name="Singh R."/>
            <person name="Sharma A."/>
            <person name="Min X."/>
            <person name="Zheng Y."/>
            <person name="Lee H."/>
            <person name="Gurtowski J."/>
            <person name="Sedlazeck F.J."/>
            <person name="Harkess A."/>
            <person name="McKain M.R."/>
            <person name="Liao Z."/>
            <person name="Fang J."/>
            <person name="Liu J."/>
            <person name="Zhang X."/>
            <person name="Zhang Q."/>
            <person name="Hu W."/>
            <person name="Qin Y."/>
            <person name="Wang K."/>
            <person name="Chen L.Y."/>
            <person name="Shirley N."/>
            <person name="Lin Y.R."/>
            <person name="Liu L.Y."/>
            <person name="Hernandez A.G."/>
            <person name="Wright C.L."/>
            <person name="Bulone V."/>
            <person name="Tuskan G.A."/>
            <person name="Heath K."/>
            <person name="Zee F."/>
            <person name="Moore P.H."/>
            <person name="Sunkar R."/>
            <person name="Leebens-Mack J.H."/>
            <person name="Mockler T."/>
            <person name="Bennetzen J.L."/>
            <person name="Freeling M."/>
            <person name="Sankoff D."/>
            <person name="Paterson A.H."/>
            <person name="Zhu X."/>
            <person name="Yang X."/>
            <person name="Smith J.A."/>
            <person name="Cushman J.C."/>
            <person name="Paull R.E."/>
            <person name="Yu Q."/>
        </authorList>
    </citation>
    <scope>NUCLEOTIDE SEQUENCE [LARGE SCALE GENOMIC DNA]</scope>
    <source>
        <strain evidence="5">cv. F153</strain>
    </source>
</reference>
<evidence type="ECO:0000259" key="4">
    <source>
        <dbReference type="PROSITE" id="PS51017"/>
    </source>
</evidence>
<dbReference type="Gramene" id="Aco014592.1.mrna1">
    <property type="protein sequence ID" value="Aco014592.1.mrna1"/>
    <property type="gene ID" value="Aco014592.1.path1"/>
</dbReference>
<dbReference type="RefSeq" id="XP_020093448.1">
    <property type="nucleotide sequence ID" value="XM_020237859.1"/>
</dbReference>
<proteinExistence type="predicted"/>
<name>A0A6P5FJ46_ANACO</name>
<dbReference type="OrthoDB" id="153872at2759"/>
<evidence type="ECO:0000313" key="5">
    <source>
        <dbReference type="Proteomes" id="UP000515123"/>
    </source>
</evidence>